<evidence type="ECO:0000313" key="3">
    <source>
        <dbReference type="EMBL" id="MPC66104.1"/>
    </source>
</evidence>
<reference evidence="3 4" key="1">
    <citation type="submission" date="2019-05" db="EMBL/GenBank/DDBJ databases">
        <title>Another draft genome of Portunus trituberculatus and its Hox gene families provides insights of decapod evolution.</title>
        <authorList>
            <person name="Jeong J.-H."/>
            <person name="Song I."/>
            <person name="Kim S."/>
            <person name="Choi T."/>
            <person name="Kim D."/>
            <person name="Ryu S."/>
            <person name="Kim W."/>
        </authorList>
    </citation>
    <scope>NUCLEOTIDE SEQUENCE [LARGE SCALE GENOMIC DNA]</scope>
    <source>
        <tissue evidence="3">Muscle</tissue>
    </source>
</reference>
<dbReference type="AlphaFoldDB" id="A0A5B7HBI8"/>
<protein>
    <submittedName>
        <fullName evidence="3">Uncharacterized protein</fullName>
    </submittedName>
</protein>
<keyword evidence="2" id="KW-0812">Transmembrane</keyword>
<keyword evidence="4" id="KW-1185">Reference proteome</keyword>
<gene>
    <name evidence="3" type="ORF">E2C01_060248</name>
</gene>
<accession>A0A5B7HBI8</accession>
<sequence>MKTYSDNNHNENLSRSKNNYSRHKAERVKTGGSKPPKPVDPLSKKASFLCGTMNWTHYATHGTVITDTTQLLLLKMKVSHDEALNFFFFNLGAVFGMIAKLLILQYLVCQM</sequence>
<organism evidence="3 4">
    <name type="scientific">Portunus trituberculatus</name>
    <name type="common">Swimming crab</name>
    <name type="synonym">Neptunus trituberculatus</name>
    <dbReference type="NCBI Taxonomy" id="210409"/>
    <lineage>
        <taxon>Eukaryota</taxon>
        <taxon>Metazoa</taxon>
        <taxon>Ecdysozoa</taxon>
        <taxon>Arthropoda</taxon>
        <taxon>Crustacea</taxon>
        <taxon>Multicrustacea</taxon>
        <taxon>Malacostraca</taxon>
        <taxon>Eumalacostraca</taxon>
        <taxon>Eucarida</taxon>
        <taxon>Decapoda</taxon>
        <taxon>Pleocyemata</taxon>
        <taxon>Brachyura</taxon>
        <taxon>Eubrachyura</taxon>
        <taxon>Portunoidea</taxon>
        <taxon>Portunidae</taxon>
        <taxon>Portuninae</taxon>
        <taxon>Portunus</taxon>
    </lineage>
</organism>
<proteinExistence type="predicted"/>
<keyword evidence="2" id="KW-0472">Membrane</keyword>
<evidence type="ECO:0000256" key="1">
    <source>
        <dbReference type="SAM" id="MobiDB-lite"/>
    </source>
</evidence>
<feature type="region of interest" description="Disordered" evidence="1">
    <location>
        <begin position="1"/>
        <end position="42"/>
    </location>
</feature>
<name>A0A5B7HBI8_PORTR</name>
<dbReference type="EMBL" id="VSRR010024294">
    <property type="protein sequence ID" value="MPC66104.1"/>
    <property type="molecule type" value="Genomic_DNA"/>
</dbReference>
<evidence type="ECO:0000256" key="2">
    <source>
        <dbReference type="SAM" id="Phobius"/>
    </source>
</evidence>
<comment type="caution">
    <text evidence="3">The sequence shown here is derived from an EMBL/GenBank/DDBJ whole genome shotgun (WGS) entry which is preliminary data.</text>
</comment>
<feature type="transmembrane region" description="Helical" evidence="2">
    <location>
        <begin position="83"/>
        <end position="108"/>
    </location>
</feature>
<evidence type="ECO:0000313" key="4">
    <source>
        <dbReference type="Proteomes" id="UP000324222"/>
    </source>
</evidence>
<keyword evidence="2" id="KW-1133">Transmembrane helix</keyword>
<dbReference type="Proteomes" id="UP000324222">
    <property type="component" value="Unassembled WGS sequence"/>
</dbReference>